<feature type="compositionally biased region" description="Low complexity" evidence="5">
    <location>
        <begin position="113"/>
        <end position="131"/>
    </location>
</feature>
<feature type="region of interest" description="Disordered" evidence="5">
    <location>
        <begin position="63"/>
        <end position="138"/>
    </location>
</feature>
<dbReference type="InterPro" id="IPR013930">
    <property type="entry name" value="RPAP1_N"/>
</dbReference>
<keyword evidence="4" id="KW-0539">Nucleus</keyword>
<sequence>MEEDQDALASMPTLEQVDDDPSDMPALEGVVDPHANEQPHVPVSKKMLDLTSLLGNILSDVTENQVDQVEPPSLKTGTERSKQHVEGFPKPARRSLFKMRMDAKNNTTVSLEQPPKTTQASSSSKQQPQPKNDYEQENLDRIDHMTEEEIEAARKEIMESLSSDSIAILMNRGKKQQEEQEEDAPVGEGEDDDLMVMKERYFADVPTEYEKLAWMDSRFDTTDPPTPASAKEEPVDEKDQMYRHTRFDFQGKPIDPTTDVPVHQGLHHHGEEPDKAGYTLAELFYLVRSQVAPQRVMVLNTLTRILRNAKHHRGEPFWDQVLTLFLRPEIAAVLYLRSAMDDRHLVVLVSAVQAMAALVLEKEDEVKDEEKTLNMAHFNAFLGYVARPKVMVQQDTQEMAGLGEKFTTTLNRLQGKKDEEEEEELEDDAHLAQRDLTQGLLRMNILQRIRYLMLPNSELDAKSMALLVKILIRFAQSGQQVCESIMDHDLLDHVLEWGILKREWPMATQDERMETYPSLATIQLLTVLAQGSRRVAEAINQKAACLLQYLVTPTQVVAHDPVLEKRAYALQIETIKLLRVLVAYGLVMPALQDLHEPMMSWLRAGLLTNNKKSISTTLDDIRAATTMSLLELSLHAAADPHKTTPPHAIDWHQPTAFIPVILAILRTRDRSTMVFDTAVGYFAILASYMDRFPPVDDTISTADIWKVAMEKFSTTSTLENEKDSWIQSNRVLRQVQFLCAFASTKTFVCNASEQLASSSITRLIQQVYDQGSLGRLAMGSWILHVKDRTIRSQLWGQMGYDAAELEMTVTSMHVGPFERQLARHLVQLCILDRLSNTLASTLSLFYLQDSSKDGYPLLLDHNGPRLHTLVYPDYYYQHSQQQGSVTAYLFSPVDEMYHMDKSRLAQKCRESSANVIAATLEAATLLLQNMPMDHDIVLVSLMKVFMISEALVGDDGELQEEKEIFWGDRITELVHQWLDRLFALQSQQQSSRVTTTGSLTSAWRRSASSVPIRQPFYQFYQAFVAQYASVSFGHVEFARLLTYLLIHVNDDQEKEEGGAVDYKYLVWSDYRDILSTLKTPSDVLPYPSRRLVMPVGASLLRAYMSALAENKVEGALREFVMNELKASLDEPSVSNPLKRDISDLLSSCS</sequence>
<dbReference type="PANTHER" id="PTHR21483">
    <property type="entry name" value="RNA POLYMERASE II-ASSOCIATED PROTEIN 1"/>
    <property type="match status" value="1"/>
</dbReference>
<dbReference type="Pfam" id="PF08620">
    <property type="entry name" value="RPAP1_C"/>
    <property type="match status" value="1"/>
</dbReference>
<evidence type="ECO:0000313" key="10">
    <source>
        <dbReference type="Proteomes" id="UP001209540"/>
    </source>
</evidence>
<feature type="compositionally biased region" description="Acidic residues" evidence="5">
    <location>
        <begin position="179"/>
        <end position="191"/>
    </location>
</feature>
<dbReference type="EMBL" id="JAIXMP010000009">
    <property type="protein sequence ID" value="KAI9268226.1"/>
    <property type="molecule type" value="Genomic_DNA"/>
</dbReference>
<organism evidence="9 10">
    <name type="scientific">Phascolomyces articulosus</name>
    <dbReference type="NCBI Taxonomy" id="60185"/>
    <lineage>
        <taxon>Eukaryota</taxon>
        <taxon>Fungi</taxon>
        <taxon>Fungi incertae sedis</taxon>
        <taxon>Mucoromycota</taxon>
        <taxon>Mucoromycotina</taxon>
        <taxon>Mucoromycetes</taxon>
        <taxon>Mucorales</taxon>
        <taxon>Lichtheimiaceae</taxon>
        <taxon>Phascolomyces</taxon>
    </lineage>
</organism>
<reference evidence="9" key="1">
    <citation type="journal article" date="2022" name="IScience">
        <title>Evolution of zygomycete secretomes and the origins of terrestrial fungal ecologies.</title>
        <authorList>
            <person name="Chang Y."/>
            <person name="Wang Y."/>
            <person name="Mondo S."/>
            <person name="Ahrendt S."/>
            <person name="Andreopoulos W."/>
            <person name="Barry K."/>
            <person name="Beard J."/>
            <person name="Benny G.L."/>
            <person name="Blankenship S."/>
            <person name="Bonito G."/>
            <person name="Cuomo C."/>
            <person name="Desiro A."/>
            <person name="Gervers K.A."/>
            <person name="Hundley H."/>
            <person name="Kuo A."/>
            <person name="LaButti K."/>
            <person name="Lang B.F."/>
            <person name="Lipzen A."/>
            <person name="O'Donnell K."/>
            <person name="Pangilinan J."/>
            <person name="Reynolds N."/>
            <person name="Sandor L."/>
            <person name="Smith M.E."/>
            <person name="Tsang A."/>
            <person name="Grigoriev I.V."/>
            <person name="Stajich J.E."/>
            <person name="Spatafora J.W."/>
        </authorList>
    </citation>
    <scope>NUCLEOTIDE SEQUENCE</scope>
    <source>
        <strain evidence="9">RSA 2281</strain>
    </source>
</reference>
<gene>
    <name evidence="9" type="ORF">BDA99DRAFT_505254</name>
</gene>
<feature type="region of interest" description="Disordered" evidence="5">
    <location>
        <begin position="1"/>
        <end position="40"/>
    </location>
</feature>
<evidence type="ECO:0000256" key="1">
    <source>
        <dbReference type="ARBA" id="ARBA00004123"/>
    </source>
</evidence>
<evidence type="ECO:0000259" key="7">
    <source>
        <dbReference type="Pfam" id="PF08621"/>
    </source>
</evidence>
<evidence type="ECO:0000313" key="9">
    <source>
        <dbReference type="EMBL" id="KAI9268226.1"/>
    </source>
</evidence>
<dbReference type="PANTHER" id="PTHR21483:SF18">
    <property type="entry name" value="RNA POLYMERASE II-ASSOCIATED PROTEIN 1"/>
    <property type="match status" value="1"/>
</dbReference>
<dbReference type="InterPro" id="IPR057989">
    <property type="entry name" value="TPR_RPAP1/MINIYO-like"/>
</dbReference>
<evidence type="ECO:0000256" key="2">
    <source>
        <dbReference type="ARBA" id="ARBA00009953"/>
    </source>
</evidence>
<dbReference type="GO" id="GO:0006366">
    <property type="term" value="P:transcription by RNA polymerase II"/>
    <property type="evidence" value="ECO:0007669"/>
    <property type="project" value="InterPro"/>
</dbReference>
<feature type="region of interest" description="Disordered" evidence="5">
    <location>
        <begin position="172"/>
        <end position="191"/>
    </location>
</feature>
<proteinExistence type="inferred from homology"/>
<dbReference type="Pfam" id="PF08621">
    <property type="entry name" value="RPAP1_N"/>
    <property type="match status" value="1"/>
</dbReference>
<protein>
    <recommendedName>
        <fullName evidence="11">RNA polymerase II-associated protein 1 C-terminal domain-containing protein</fullName>
    </recommendedName>
</protein>
<evidence type="ECO:0000256" key="4">
    <source>
        <dbReference type="ARBA" id="ARBA00023242"/>
    </source>
</evidence>
<feature type="region of interest" description="Disordered" evidence="5">
    <location>
        <begin position="218"/>
        <end position="237"/>
    </location>
</feature>
<reference evidence="9" key="2">
    <citation type="submission" date="2023-02" db="EMBL/GenBank/DDBJ databases">
        <authorList>
            <consortium name="DOE Joint Genome Institute"/>
            <person name="Mondo S.J."/>
            <person name="Chang Y."/>
            <person name="Wang Y."/>
            <person name="Ahrendt S."/>
            <person name="Andreopoulos W."/>
            <person name="Barry K."/>
            <person name="Beard J."/>
            <person name="Benny G.L."/>
            <person name="Blankenship S."/>
            <person name="Bonito G."/>
            <person name="Cuomo C."/>
            <person name="Desiro A."/>
            <person name="Gervers K.A."/>
            <person name="Hundley H."/>
            <person name="Kuo A."/>
            <person name="LaButti K."/>
            <person name="Lang B.F."/>
            <person name="Lipzen A."/>
            <person name="O'Donnell K."/>
            <person name="Pangilinan J."/>
            <person name="Reynolds N."/>
            <person name="Sandor L."/>
            <person name="Smith M.W."/>
            <person name="Tsang A."/>
            <person name="Grigoriev I.V."/>
            <person name="Stajich J.E."/>
            <person name="Spatafora J.W."/>
        </authorList>
    </citation>
    <scope>NUCLEOTIDE SEQUENCE</scope>
    <source>
        <strain evidence="9">RSA 2281</strain>
    </source>
</reference>
<evidence type="ECO:0000259" key="6">
    <source>
        <dbReference type="Pfam" id="PF08620"/>
    </source>
</evidence>
<dbReference type="Proteomes" id="UP001209540">
    <property type="component" value="Unassembled WGS sequence"/>
</dbReference>
<comment type="subcellular location">
    <subcellularLocation>
        <location evidence="1">Nucleus</location>
    </subcellularLocation>
</comment>
<evidence type="ECO:0000256" key="5">
    <source>
        <dbReference type="SAM" id="MobiDB-lite"/>
    </source>
</evidence>
<evidence type="ECO:0000259" key="8">
    <source>
        <dbReference type="Pfam" id="PF25766"/>
    </source>
</evidence>
<feature type="domain" description="RPAP1 N-terminal" evidence="7">
    <location>
        <begin position="136"/>
        <end position="176"/>
    </location>
</feature>
<evidence type="ECO:0008006" key="11">
    <source>
        <dbReference type="Google" id="ProtNLM"/>
    </source>
</evidence>
<keyword evidence="3" id="KW-0804">Transcription</keyword>
<name>A0AAD5K3W5_9FUNG</name>
<comment type="caution">
    <text evidence="9">The sequence shown here is derived from an EMBL/GenBank/DDBJ whole genome shotgun (WGS) entry which is preliminary data.</text>
</comment>
<evidence type="ECO:0000256" key="3">
    <source>
        <dbReference type="ARBA" id="ARBA00023163"/>
    </source>
</evidence>
<dbReference type="InterPro" id="IPR039913">
    <property type="entry name" value="RPAP1/Rba50"/>
</dbReference>
<feature type="domain" description="RPAP1/MINIYO-like TPR repeats" evidence="8">
    <location>
        <begin position="1008"/>
        <end position="1113"/>
    </location>
</feature>
<keyword evidence="10" id="KW-1185">Reference proteome</keyword>
<feature type="domain" description="RPAP1 C-terminal" evidence="6">
    <location>
        <begin position="245"/>
        <end position="309"/>
    </location>
</feature>
<dbReference type="InterPro" id="IPR013929">
    <property type="entry name" value="RPAP1_C"/>
</dbReference>
<feature type="compositionally biased region" description="Basic and acidic residues" evidence="5">
    <location>
        <begin position="77"/>
        <end position="87"/>
    </location>
</feature>
<dbReference type="AlphaFoldDB" id="A0AAD5K3W5"/>
<comment type="similarity">
    <text evidence="2">Belongs to the RPAP1 family.</text>
</comment>
<accession>A0AAD5K3W5</accession>
<dbReference type="Pfam" id="PF25766">
    <property type="entry name" value="TPR_RPAP1"/>
    <property type="match status" value="1"/>
</dbReference>